<accession>A0A3B0C339</accession>
<feature type="transmembrane region" description="Helical" evidence="1">
    <location>
        <begin position="47"/>
        <end position="70"/>
    </location>
</feature>
<dbReference type="EMBL" id="RBCJ01000004">
    <property type="protein sequence ID" value="RKN78709.1"/>
    <property type="molecule type" value="Genomic_DNA"/>
</dbReference>
<reference evidence="2 3" key="1">
    <citation type="submission" date="2018-10" db="EMBL/GenBank/DDBJ databases">
        <title>Ulvibacterium marinum gen. nov., sp. nov., a novel marine bacterium of the family Flavobacteriaceae, isolated from a culture of the green alga Ulva prolifera.</title>
        <authorList>
            <person name="Zhang Z."/>
        </authorList>
    </citation>
    <scope>NUCLEOTIDE SEQUENCE [LARGE SCALE GENOMIC DNA]</scope>
    <source>
        <strain evidence="2 3">CCMM003</strain>
    </source>
</reference>
<proteinExistence type="predicted"/>
<keyword evidence="3" id="KW-1185">Reference proteome</keyword>
<evidence type="ECO:0008006" key="4">
    <source>
        <dbReference type="Google" id="ProtNLM"/>
    </source>
</evidence>
<keyword evidence="1" id="KW-0472">Membrane</keyword>
<dbReference type="Proteomes" id="UP000276603">
    <property type="component" value="Unassembled WGS sequence"/>
</dbReference>
<keyword evidence="1" id="KW-1133">Transmembrane helix</keyword>
<protein>
    <recommendedName>
        <fullName evidence="4">Phage holin family protein</fullName>
    </recommendedName>
</protein>
<dbReference type="AlphaFoldDB" id="A0A3B0C339"/>
<evidence type="ECO:0000313" key="3">
    <source>
        <dbReference type="Proteomes" id="UP000276603"/>
    </source>
</evidence>
<evidence type="ECO:0000256" key="1">
    <source>
        <dbReference type="SAM" id="Phobius"/>
    </source>
</evidence>
<sequence>MGVIDSLKQTSSKAMDTGETYLKKTQEYYTLKAFQQLAFSASLLSKLLLVCSLVFLGFIFLVVGGVIALGEHLNSLPLACLVIGFVLIVIAVIVFFFRKHIDTAVIRKLSKEFFN</sequence>
<keyword evidence="1" id="KW-0812">Transmembrane</keyword>
<evidence type="ECO:0000313" key="2">
    <source>
        <dbReference type="EMBL" id="RKN78709.1"/>
    </source>
</evidence>
<gene>
    <name evidence="2" type="ORF">D7Z94_21175</name>
</gene>
<organism evidence="2 3">
    <name type="scientific">Ulvibacterium marinum</name>
    <dbReference type="NCBI Taxonomy" id="2419782"/>
    <lineage>
        <taxon>Bacteria</taxon>
        <taxon>Pseudomonadati</taxon>
        <taxon>Bacteroidota</taxon>
        <taxon>Flavobacteriia</taxon>
        <taxon>Flavobacteriales</taxon>
        <taxon>Flavobacteriaceae</taxon>
        <taxon>Ulvibacterium</taxon>
    </lineage>
</organism>
<name>A0A3B0C339_9FLAO</name>
<comment type="caution">
    <text evidence="2">The sequence shown here is derived from an EMBL/GenBank/DDBJ whole genome shotgun (WGS) entry which is preliminary data.</text>
</comment>
<feature type="transmembrane region" description="Helical" evidence="1">
    <location>
        <begin position="76"/>
        <end position="97"/>
    </location>
</feature>